<keyword evidence="2" id="KW-0808">Transferase</keyword>
<dbReference type="InterPro" id="IPR051678">
    <property type="entry name" value="AGP_Transferase"/>
</dbReference>
<evidence type="ECO:0000259" key="1">
    <source>
        <dbReference type="Pfam" id="PF01636"/>
    </source>
</evidence>
<dbReference type="InterPro" id="IPR011009">
    <property type="entry name" value="Kinase-like_dom_sf"/>
</dbReference>
<keyword evidence="2" id="KW-0418">Kinase</keyword>
<dbReference type="AlphaFoldDB" id="A0A5N7BZ32"/>
<organism evidence="2">
    <name type="scientific">Petromyces alliaceus</name>
    <name type="common">Aspergillus alliaceus</name>
    <dbReference type="NCBI Taxonomy" id="209559"/>
    <lineage>
        <taxon>Eukaryota</taxon>
        <taxon>Fungi</taxon>
        <taxon>Dikarya</taxon>
        <taxon>Ascomycota</taxon>
        <taxon>Pezizomycotina</taxon>
        <taxon>Eurotiomycetes</taxon>
        <taxon>Eurotiomycetidae</taxon>
        <taxon>Eurotiales</taxon>
        <taxon>Aspergillaceae</taxon>
        <taxon>Aspergillus</taxon>
        <taxon>Aspergillus subgen. Circumdati</taxon>
    </lineage>
</organism>
<protein>
    <submittedName>
        <fullName evidence="2">Kinase-like protein</fullName>
    </submittedName>
</protein>
<dbReference type="GO" id="GO:0016301">
    <property type="term" value="F:kinase activity"/>
    <property type="evidence" value="ECO:0007669"/>
    <property type="project" value="UniProtKB-KW"/>
</dbReference>
<reference evidence="2" key="1">
    <citation type="submission" date="2019-04" db="EMBL/GenBank/DDBJ databases">
        <title>Friends and foes A comparative genomics studyof 23 Aspergillus species from section Flavi.</title>
        <authorList>
            <consortium name="DOE Joint Genome Institute"/>
            <person name="Kjaerbolling I."/>
            <person name="Vesth T."/>
            <person name="Frisvad J.C."/>
            <person name="Nybo J.L."/>
            <person name="Theobald S."/>
            <person name="Kildgaard S."/>
            <person name="Isbrandt T."/>
            <person name="Kuo A."/>
            <person name="Sato A."/>
            <person name="Lyhne E.K."/>
            <person name="Kogle M.E."/>
            <person name="Wiebenga A."/>
            <person name="Kun R.S."/>
            <person name="Lubbers R.J."/>
            <person name="Makela M.R."/>
            <person name="Barry K."/>
            <person name="Chovatia M."/>
            <person name="Clum A."/>
            <person name="Daum C."/>
            <person name="Haridas S."/>
            <person name="He G."/>
            <person name="LaButti K."/>
            <person name="Lipzen A."/>
            <person name="Mondo S."/>
            <person name="Riley R."/>
            <person name="Salamov A."/>
            <person name="Simmons B.A."/>
            <person name="Magnuson J.K."/>
            <person name="Henrissat B."/>
            <person name="Mortensen U.H."/>
            <person name="Larsen T.O."/>
            <person name="Devries R.P."/>
            <person name="Grigoriev I.V."/>
            <person name="Machida M."/>
            <person name="Baker S.E."/>
            <person name="Andersen M.R."/>
        </authorList>
    </citation>
    <scope>NUCLEOTIDE SEQUENCE [LARGE SCALE GENOMIC DNA]</scope>
    <source>
        <strain evidence="2">IBT 14317</strain>
    </source>
</reference>
<name>A0A5N7BZ32_PETAA</name>
<dbReference type="OrthoDB" id="8300194at2759"/>
<dbReference type="PANTHER" id="PTHR21310:SF15">
    <property type="entry name" value="AMINOGLYCOSIDE PHOSPHOTRANSFERASE DOMAIN-CONTAINING PROTEIN"/>
    <property type="match status" value="1"/>
</dbReference>
<dbReference type="CDD" id="cd05120">
    <property type="entry name" value="APH_ChoK_like"/>
    <property type="match status" value="1"/>
</dbReference>
<feature type="domain" description="Aminoglycoside phosphotransferase" evidence="1">
    <location>
        <begin position="67"/>
        <end position="224"/>
    </location>
</feature>
<dbReference type="Pfam" id="PF01636">
    <property type="entry name" value="APH"/>
    <property type="match status" value="1"/>
</dbReference>
<dbReference type="PANTHER" id="PTHR21310">
    <property type="entry name" value="AMINOGLYCOSIDE PHOSPHOTRANSFERASE-RELATED-RELATED"/>
    <property type="match status" value="1"/>
</dbReference>
<evidence type="ECO:0000313" key="2">
    <source>
        <dbReference type="EMBL" id="KAE8387094.1"/>
    </source>
</evidence>
<sequence length="278" mass="32198">MAPTEPCLACSWTTERQEGRRYRSYVRLFYAVSDRGIWSLRSNLVLKEKGAILPVFEAPNLWFVQANTSIPVPTVVECWKEEDDHALLLTKRIPSEPLSTAWLKLSADQRETIAKQTADYLLQLRELQSDRIQALDGYPVYSNFLLKNTAEMECGLQESVPETVRQRLRRRMLPATPFTFTHGDLTNLNIMVQDCSFTGIIDWETSAYLPVWWEHACTLITDSCQGLSEDREWKALLRKYMPDHSDGLESLLDYYHLCRGHDNERAARFIKETKTGTW</sequence>
<dbReference type="EMBL" id="ML735299">
    <property type="protein sequence ID" value="KAE8387094.1"/>
    <property type="molecule type" value="Genomic_DNA"/>
</dbReference>
<dbReference type="Gene3D" id="3.90.1200.10">
    <property type="match status" value="1"/>
</dbReference>
<dbReference type="SUPFAM" id="SSF56112">
    <property type="entry name" value="Protein kinase-like (PK-like)"/>
    <property type="match status" value="1"/>
</dbReference>
<proteinExistence type="predicted"/>
<dbReference type="InterPro" id="IPR002575">
    <property type="entry name" value="Aminoglycoside_PTrfase"/>
</dbReference>
<accession>A0A5N7BZ32</accession>
<gene>
    <name evidence="2" type="ORF">BDV23DRAFT_196010</name>
</gene>
<dbReference type="Proteomes" id="UP000326877">
    <property type="component" value="Unassembled WGS sequence"/>
</dbReference>